<name>A0ACB7PB35_9PEZI</name>
<proteinExistence type="predicted"/>
<accession>A0ACB7PB35</accession>
<dbReference type="EMBL" id="JAGIZQ010000004">
    <property type="protein sequence ID" value="KAH6632663.1"/>
    <property type="molecule type" value="Genomic_DNA"/>
</dbReference>
<protein>
    <submittedName>
        <fullName evidence="1">Uncharacterized protein</fullName>
    </submittedName>
</protein>
<comment type="caution">
    <text evidence="1">The sequence shown here is derived from an EMBL/GenBank/DDBJ whole genome shotgun (WGS) entry which is preliminary data.</text>
</comment>
<keyword evidence="2" id="KW-1185">Reference proteome</keyword>
<sequence>MPGSARGKYLFVCTKLLGLIVSCGTGVLSMSSAARSIPTDHFQTLFSRRTIAPPIRRARPRLQYHSVLIQVLSVAPALTRSVSSLPRALKERVIYPTLQTTCAGYDQGGRDGHEDLRLITSRGTPKASHLAVLRE</sequence>
<dbReference type="Proteomes" id="UP000724584">
    <property type="component" value="Unassembled WGS sequence"/>
</dbReference>
<gene>
    <name evidence="1" type="ORF">F5144DRAFT_258681</name>
</gene>
<reference evidence="1 2" key="1">
    <citation type="journal article" date="2021" name="Nat. Commun.">
        <title>Genetic determinants of endophytism in the Arabidopsis root mycobiome.</title>
        <authorList>
            <person name="Mesny F."/>
            <person name="Miyauchi S."/>
            <person name="Thiergart T."/>
            <person name="Pickel B."/>
            <person name="Atanasova L."/>
            <person name="Karlsson M."/>
            <person name="Huettel B."/>
            <person name="Barry K.W."/>
            <person name="Haridas S."/>
            <person name="Chen C."/>
            <person name="Bauer D."/>
            <person name="Andreopoulos W."/>
            <person name="Pangilinan J."/>
            <person name="LaButti K."/>
            <person name="Riley R."/>
            <person name="Lipzen A."/>
            <person name="Clum A."/>
            <person name="Drula E."/>
            <person name="Henrissat B."/>
            <person name="Kohler A."/>
            <person name="Grigoriev I.V."/>
            <person name="Martin F.M."/>
            <person name="Hacquard S."/>
        </authorList>
    </citation>
    <scope>NUCLEOTIDE SEQUENCE [LARGE SCALE GENOMIC DNA]</scope>
    <source>
        <strain evidence="1 2">MPI-SDFR-AT-0079</strain>
    </source>
</reference>
<evidence type="ECO:0000313" key="1">
    <source>
        <dbReference type="EMBL" id="KAH6632663.1"/>
    </source>
</evidence>
<organism evidence="1 2">
    <name type="scientific">Chaetomium tenue</name>
    <dbReference type="NCBI Taxonomy" id="1854479"/>
    <lineage>
        <taxon>Eukaryota</taxon>
        <taxon>Fungi</taxon>
        <taxon>Dikarya</taxon>
        <taxon>Ascomycota</taxon>
        <taxon>Pezizomycotina</taxon>
        <taxon>Sordariomycetes</taxon>
        <taxon>Sordariomycetidae</taxon>
        <taxon>Sordariales</taxon>
        <taxon>Chaetomiaceae</taxon>
        <taxon>Chaetomium</taxon>
    </lineage>
</organism>
<evidence type="ECO:0000313" key="2">
    <source>
        <dbReference type="Proteomes" id="UP000724584"/>
    </source>
</evidence>